<name>A0ABD1GA48_SALDI</name>
<evidence type="ECO:0000256" key="1">
    <source>
        <dbReference type="ARBA" id="ARBA00005420"/>
    </source>
</evidence>
<protein>
    <submittedName>
        <fullName evidence="6">Phytyl ester synthase 2, chloroplastic-like isoform X1</fullName>
    </submittedName>
</protein>
<keyword evidence="3" id="KW-0012">Acyltransferase</keyword>
<dbReference type="GO" id="GO:0004144">
    <property type="term" value="F:diacylglycerol O-acyltransferase activity"/>
    <property type="evidence" value="ECO:0007669"/>
    <property type="project" value="UniProtKB-ARBA"/>
</dbReference>
<evidence type="ECO:0000256" key="2">
    <source>
        <dbReference type="ARBA" id="ARBA00022679"/>
    </source>
</evidence>
<comment type="caution">
    <text evidence="6">The sequence shown here is derived from an EMBL/GenBank/DDBJ whole genome shotgun (WGS) entry which is preliminary data.</text>
</comment>
<feature type="domain" description="AB hydrolase-1" evidence="5">
    <location>
        <begin position="152"/>
        <end position="360"/>
    </location>
</feature>
<proteinExistence type="inferred from homology"/>
<keyword evidence="7" id="KW-1185">Reference proteome</keyword>
<sequence length="697" mass="77784">MATAGTGAFAAGICPLTTRRDASTATPRIRPIFKSKLSVCASAIRTEKQVAPSVSDNGAVGKKQAPPPSSGEREERRSTLRDYFDQSRELISRSDGGPPRWFSPLECRSPLKDSPLLLYLPGVDGVGMGLSLQHERLGKIFDIWCMHIPLTDRTSFKDLVKFVESAVKTEHSHASNRPIYLIGESFGACLALAVAARNPDTDLVLILANPATSYGKSVSQSLLPLSELMPEQLGSSLPYVLTLLLGNPAKRVTAAMRQSLSSDHMIEELSQETIAMSSYLSVLSKLFNVETLRWKLNLLKSAAEFANSRLHAVKAQTLILASGQDQLLPSREEAERLRQVLPKSQVRLFEDSGHALFLEDGISLISILTGTSFYRRGQRHDHVSDYLPPSPSEFRRVYEPQSWIDAATDPVVLSTMENGDVVRGLAGIPSEGPVLYVGYHMMLGFEIVPLVSRFWIERDILLRGIAHPMMFSKLKEGSMPDASAYDSFRIMGAVPVSAPNFFKLFSSKSHVLLYPGGVREALHRKGEEYRLFWPEQSEFVRMAAKFGAKIVPFGVVGEDDVGHLLMDYDDLRRIPYFRDSIEELTGEVVKLRSDAVGEVSNQDVHLPIIVPKIPGRFYFLFGKPIETKGRQQELKGRERALEVYLEVKSEVEKCLAYLKEKRESDPYRNIFARLSYQATHGFDSEVPTFDFSHKTQQ</sequence>
<comment type="similarity">
    <text evidence="1">Belongs to the diacylglycerol acyltransferase family.</text>
</comment>
<dbReference type="Proteomes" id="UP001567538">
    <property type="component" value="Unassembled WGS sequence"/>
</dbReference>
<dbReference type="GO" id="GO:0016787">
    <property type="term" value="F:hydrolase activity"/>
    <property type="evidence" value="ECO:0007669"/>
    <property type="project" value="UniProtKB-ARBA"/>
</dbReference>
<evidence type="ECO:0000313" key="6">
    <source>
        <dbReference type="EMBL" id="KAL1539918.1"/>
    </source>
</evidence>
<dbReference type="EMBL" id="JBEAFC010000009">
    <property type="protein sequence ID" value="KAL1539918.1"/>
    <property type="molecule type" value="Genomic_DNA"/>
</dbReference>
<accession>A0ABD1GA48</accession>
<evidence type="ECO:0000313" key="7">
    <source>
        <dbReference type="Proteomes" id="UP001567538"/>
    </source>
</evidence>
<dbReference type="PANTHER" id="PTHR22753:SF24">
    <property type="entry name" value="ESTERASE_LIPASE_THIOESTERASE FAMILY PROTEIN"/>
    <property type="match status" value="1"/>
</dbReference>
<dbReference type="InterPro" id="IPR000073">
    <property type="entry name" value="AB_hydrolase_1"/>
</dbReference>
<dbReference type="Pfam" id="PF00561">
    <property type="entry name" value="Abhydrolase_1"/>
    <property type="match status" value="1"/>
</dbReference>
<evidence type="ECO:0000256" key="4">
    <source>
        <dbReference type="SAM" id="MobiDB-lite"/>
    </source>
</evidence>
<dbReference type="AlphaFoldDB" id="A0ABD1GA48"/>
<evidence type="ECO:0000259" key="5">
    <source>
        <dbReference type="Pfam" id="PF00561"/>
    </source>
</evidence>
<keyword evidence="2" id="KW-0808">Transferase</keyword>
<dbReference type="SUPFAM" id="SSF53474">
    <property type="entry name" value="alpha/beta-Hydrolases"/>
    <property type="match status" value="1"/>
</dbReference>
<evidence type="ECO:0000256" key="3">
    <source>
        <dbReference type="ARBA" id="ARBA00023315"/>
    </source>
</evidence>
<dbReference type="GO" id="GO:0019432">
    <property type="term" value="P:triglyceride biosynthetic process"/>
    <property type="evidence" value="ECO:0007669"/>
    <property type="project" value="UniProtKB-ARBA"/>
</dbReference>
<dbReference type="CDD" id="cd07987">
    <property type="entry name" value="LPLAT_MGAT-like"/>
    <property type="match status" value="1"/>
</dbReference>
<feature type="region of interest" description="Disordered" evidence="4">
    <location>
        <begin position="50"/>
        <end position="79"/>
    </location>
</feature>
<reference evidence="6 7" key="1">
    <citation type="submission" date="2024-06" db="EMBL/GenBank/DDBJ databases">
        <title>A chromosome level genome sequence of Diviner's sage (Salvia divinorum).</title>
        <authorList>
            <person name="Ford S.A."/>
            <person name="Ro D.-K."/>
            <person name="Ness R.W."/>
            <person name="Phillips M.A."/>
        </authorList>
    </citation>
    <scope>NUCLEOTIDE SEQUENCE [LARGE SCALE GENOMIC DNA]</scope>
    <source>
        <strain evidence="6">SAF-2024a</strain>
        <tissue evidence="6">Leaf</tissue>
    </source>
</reference>
<gene>
    <name evidence="6" type="ORF">AAHA92_24344</name>
</gene>
<dbReference type="Pfam" id="PF03982">
    <property type="entry name" value="DAGAT"/>
    <property type="match status" value="1"/>
</dbReference>
<organism evidence="6 7">
    <name type="scientific">Salvia divinorum</name>
    <name type="common">Maria pastora</name>
    <name type="synonym">Diviner's sage</name>
    <dbReference type="NCBI Taxonomy" id="28513"/>
    <lineage>
        <taxon>Eukaryota</taxon>
        <taxon>Viridiplantae</taxon>
        <taxon>Streptophyta</taxon>
        <taxon>Embryophyta</taxon>
        <taxon>Tracheophyta</taxon>
        <taxon>Spermatophyta</taxon>
        <taxon>Magnoliopsida</taxon>
        <taxon>eudicotyledons</taxon>
        <taxon>Gunneridae</taxon>
        <taxon>Pentapetalae</taxon>
        <taxon>asterids</taxon>
        <taxon>lamiids</taxon>
        <taxon>Lamiales</taxon>
        <taxon>Lamiaceae</taxon>
        <taxon>Nepetoideae</taxon>
        <taxon>Mentheae</taxon>
        <taxon>Salviinae</taxon>
        <taxon>Salvia</taxon>
        <taxon>Salvia subgen. Calosphace</taxon>
    </lineage>
</organism>
<dbReference type="InterPro" id="IPR029058">
    <property type="entry name" value="AB_hydrolase_fold"/>
</dbReference>
<dbReference type="Gene3D" id="3.40.50.1820">
    <property type="entry name" value="alpha/beta hydrolase"/>
    <property type="match status" value="1"/>
</dbReference>
<dbReference type="PANTHER" id="PTHR22753">
    <property type="entry name" value="TRANSMEMBRANE PROTEIN 68"/>
    <property type="match status" value="1"/>
</dbReference>
<dbReference type="InterPro" id="IPR007130">
    <property type="entry name" value="DAGAT"/>
</dbReference>